<keyword evidence="10 16" id="KW-0408">Iron</keyword>
<comment type="function">
    <text evidence="16">Histone demethylase that specifically demethylates 'Lys-9' of histone H3, thereby playing a central role in histone code.</text>
</comment>
<dbReference type="PANTHER" id="PTHR12549:SF7">
    <property type="entry name" value="LYSINE-SPECIFIC DEMETHYLASE 3A"/>
    <property type="match status" value="1"/>
</dbReference>
<dbReference type="GO" id="GO:0001673">
    <property type="term" value="C:male germ cell nucleus"/>
    <property type="evidence" value="ECO:0007669"/>
    <property type="project" value="Ensembl"/>
</dbReference>
<dbReference type="GO" id="GO:0070988">
    <property type="term" value="P:demethylation"/>
    <property type="evidence" value="ECO:0007669"/>
    <property type="project" value="UniProtKB-UniRule"/>
</dbReference>
<keyword evidence="7" id="KW-0156">Chromatin regulator</keyword>
<dbReference type="SUPFAM" id="SSF51197">
    <property type="entry name" value="Clavaminate synthase-like"/>
    <property type="match status" value="1"/>
</dbReference>
<dbReference type="GeneTree" id="ENSGT00940000160135"/>
<dbReference type="EC" id="1.14.11.65" evidence="16"/>
<reference evidence="19" key="1">
    <citation type="submission" date="2025-08" db="UniProtKB">
        <authorList>
            <consortium name="Ensembl"/>
        </authorList>
    </citation>
    <scope>IDENTIFICATION</scope>
</reference>
<accession>A0A8D0GFZ6</accession>
<dbReference type="InterPro" id="IPR054294">
    <property type="entry name" value="DUF7030"/>
</dbReference>
<dbReference type="GO" id="GO:0140683">
    <property type="term" value="F:histone H3K9me/H3K9me2 demethylase activity"/>
    <property type="evidence" value="ECO:0007669"/>
    <property type="project" value="UniProtKB-EC"/>
</dbReference>
<dbReference type="GO" id="GO:0005737">
    <property type="term" value="C:cytoplasm"/>
    <property type="evidence" value="ECO:0007669"/>
    <property type="project" value="UniProtKB-SubCell"/>
</dbReference>
<feature type="region of interest" description="Disordered" evidence="17">
    <location>
        <begin position="248"/>
        <end position="271"/>
    </location>
</feature>
<dbReference type="InterPro" id="IPR054503">
    <property type="entry name" value="KDM3AB_Tudor"/>
</dbReference>
<keyword evidence="8" id="KW-0223">Dioxygenase</keyword>
<dbReference type="GO" id="GO:2000036">
    <property type="term" value="P:regulation of stem cell population maintenance"/>
    <property type="evidence" value="ECO:0007669"/>
    <property type="project" value="Ensembl"/>
</dbReference>
<gene>
    <name evidence="19" type="primary">KDM3A</name>
</gene>
<evidence type="ECO:0000256" key="17">
    <source>
        <dbReference type="SAM" id="MobiDB-lite"/>
    </source>
</evidence>
<evidence type="ECO:0000256" key="1">
    <source>
        <dbReference type="ARBA" id="ARBA00004123"/>
    </source>
</evidence>
<dbReference type="GO" id="GO:0007290">
    <property type="term" value="P:spermatid nucleus elongation"/>
    <property type="evidence" value="ECO:0007669"/>
    <property type="project" value="Ensembl"/>
</dbReference>
<dbReference type="GO" id="GO:0030521">
    <property type="term" value="P:androgen receptor signaling pathway"/>
    <property type="evidence" value="ECO:0007669"/>
    <property type="project" value="Ensembl"/>
</dbReference>
<dbReference type="PROSITE" id="PS51184">
    <property type="entry name" value="JMJC"/>
    <property type="match status" value="1"/>
</dbReference>
<keyword evidence="5" id="KW-0863">Zinc-finger</keyword>
<evidence type="ECO:0000259" key="18">
    <source>
        <dbReference type="PROSITE" id="PS51184"/>
    </source>
</evidence>
<dbReference type="SMART" id="SM00558">
    <property type="entry name" value="JmjC"/>
    <property type="match status" value="1"/>
</dbReference>
<dbReference type="InterPro" id="IPR054504">
    <property type="entry name" value="PWWP_KDM3B"/>
</dbReference>
<evidence type="ECO:0000256" key="14">
    <source>
        <dbReference type="ARBA" id="ARBA00037987"/>
    </source>
</evidence>
<dbReference type="GO" id="GO:0046293">
    <property type="term" value="P:formaldehyde biosynthetic process"/>
    <property type="evidence" value="ECO:0007669"/>
    <property type="project" value="Ensembl"/>
</dbReference>
<evidence type="ECO:0000256" key="16">
    <source>
        <dbReference type="RuleBase" id="RU369087"/>
    </source>
</evidence>
<keyword evidence="20" id="KW-1185">Reference proteome</keyword>
<evidence type="ECO:0000313" key="19">
    <source>
        <dbReference type="Ensembl" id="ENSSPUP00000006343.1"/>
    </source>
</evidence>
<dbReference type="GO" id="GO:0003712">
    <property type="term" value="F:transcription coregulator activity"/>
    <property type="evidence" value="ECO:0007669"/>
    <property type="project" value="Ensembl"/>
</dbReference>
<keyword evidence="3" id="KW-0963">Cytoplasm</keyword>
<dbReference type="Proteomes" id="UP000694392">
    <property type="component" value="Unplaced"/>
</dbReference>
<dbReference type="Ensembl" id="ENSSPUT00000006754.1">
    <property type="protein sequence ID" value="ENSSPUP00000006343.1"/>
    <property type="gene ID" value="ENSSPUG00000004848.1"/>
</dbReference>
<proteinExistence type="inferred from homology"/>
<evidence type="ECO:0000313" key="20">
    <source>
        <dbReference type="Proteomes" id="UP000694392"/>
    </source>
</evidence>
<name>A0A8D0GFZ6_SPHPU</name>
<dbReference type="GO" id="GO:0120162">
    <property type="term" value="P:positive regulation of cold-induced thermogenesis"/>
    <property type="evidence" value="ECO:0007669"/>
    <property type="project" value="Ensembl"/>
</dbReference>
<evidence type="ECO:0000256" key="10">
    <source>
        <dbReference type="ARBA" id="ARBA00023004"/>
    </source>
</evidence>
<keyword evidence="12" id="KW-0804">Transcription</keyword>
<dbReference type="Pfam" id="PF02373">
    <property type="entry name" value="JmjC"/>
    <property type="match status" value="1"/>
</dbReference>
<keyword evidence="13 16" id="KW-0539">Nucleus</keyword>
<dbReference type="GO" id="GO:2000736">
    <property type="term" value="P:regulation of stem cell differentiation"/>
    <property type="evidence" value="ECO:0007669"/>
    <property type="project" value="Ensembl"/>
</dbReference>
<comment type="subcellular location">
    <subcellularLocation>
        <location evidence="2">Cytoplasm</location>
    </subcellularLocation>
    <subcellularLocation>
        <location evidence="1 16">Nucleus</location>
    </subcellularLocation>
</comment>
<comment type="catalytic activity">
    <reaction evidence="15 16">
        <text>N(6),N(6)-dimethyl-L-lysyl(9)-[histone H3] + 2 2-oxoglutarate + 2 O2 = L-lysyl(9)-[histone H3] + 2 formaldehyde + 2 succinate + 2 CO2</text>
        <dbReference type="Rhea" id="RHEA:60188"/>
        <dbReference type="Rhea" id="RHEA-COMP:15541"/>
        <dbReference type="Rhea" id="RHEA-COMP:15546"/>
        <dbReference type="ChEBI" id="CHEBI:15379"/>
        <dbReference type="ChEBI" id="CHEBI:16526"/>
        <dbReference type="ChEBI" id="CHEBI:16810"/>
        <dbReference type="ChEBI" id="CHEBI:16842"/>
        <dbReference type="ChEBI" id="CHEBI:29969"/>
        <dbReference type="ChEBI" id="CHEBI:30031"/>
        <dbReference type="ChEBI" id="CHEBI:61976"/>
        <dbReference type="EC" id="1.14.11.65"/>
    </reaction>
</comment>
<evidence type="ECO:0000256" key="3">
    <source>
        <dbReference type="ARBA" id="ARBA00022490"/>
    </source>
</evidence>
<evidence type="ECO:0000256" key="6">
    <source>
        <dbReference type="ARBA" id="ARBA00022833"/>
    </source>
</evidence>
<evidence type="ECO:0000256" key="11">
    <source>
        <dbReference type="ARBA" id="ARBA00023015"/>
    </source>
</evidence>
<dbReference type="GO" id="GO:0005506">
    <property type="term" value="F:iron ion binding"/>
    <property type="evidence" value="ECO:0007669"/>
    <property type="project" value="Ensembl"/>
</dbReference>
<dbReference type="GO" id="GO:0008270">
    <property type="term" value="F:zinc ion binding"/>
    <property type="evidence" value="ECO:0007669"/>
    <property type="project" value="UniProtKB-KW"/>
</dbReference>
<evidence type="ECO:0000256" key="2">
    <source>
        <dbReference type="ARBA" id="ARBA00004496"/>
    </source>
</evidence>
<dbReference type="GO" id="GO:0000785">
    <property type="term" value="C:chromatin"/>
    <property type="evidence" value="ECO:0007669"/>
    <property type="project" value="TreeGrafter"/>
</dbReference>
<comment type="cofactor">
    <cofactor evidence="16">
        <name>Fe(2+)</name>
        <dbReference type="ChEBI" id="CHEBI:29033"/>
    </cofactor>
    <text evidence="16">Binds 1 Fe(2+) ion per subunit.</text>
</comment>
<organism evidence="19 20">
    <name type="scientific">Sphenodon punctatus</name>
    <name type="common">Tuatara</name>
    <name type="synonym">Hatteria punctata</name>
    <dbReference type="NCBI Taxonomy" id="8508"/>
    <lineage>
        <taxon>Eukaryota</taxon>
        <taxon>Metazoa</taxon>
        <taxon>Chordata</taxon>
        <taxon>Craniata</taxon>
        <taxon>Vertebrata</taxon>
        <taxon>Euteleostomi</taxon>
        <taxon>Lepidosauria</taxon>
        <taxon>Sphenodontia</taxon>
        <taxon>Sphenodontidae</taxon>
        <taxon>Sphenodon</taxon>
    </lineage>
</organism>
<sequence>MLSLGTSWPLLVGKRFLSLSEEENAVWDTDRVLEWPWKSGRIRTVSHADIFCQDLKVCVEFDGKSWKRRRLVQVHNGKMRGFLVENKLVLADRRSETSSTDTVQWPVMLYKSLVDKTGLESLVAVRFLGEAKCVFLPKDSLKPIQDCDSLRDAFTDDQNVNEEIQTLILKHLDESHLLQGGKDIIGSKLKMYSLNPSTQWLTATVVNSNPTKRTLEVNCQEVPGLKTIHPELIHVEIVHEGHRKCSKWKRNGGLKRKPSEDEEHSNAKHPKSCLEVSPAMDHVPSVREVCGDVLLGCTSATLASEDLKQRSMPRPANSLPCLDAEMPLGTKEQSSAELRLNSGIKTSKEDSAVSPKSECLSREQTGTLNDRNGNYTSLKTLNSLSLTETCNEKQSDKKKMLEFFTQPMLTFPKECDSENHLQHLASSSKNASGLGGTTELKKLLDYKPSTSDAHAVALTTCSIKIQSSCDVQPRCERNKAENTLSICPSVQKTSNEVSCEREKNEGQVGSSSKTHDNVMVHKSILKDTRTVRRLQQSGESFVQDGSCKTTAPHLHKCRECRLDSYLKNKDQRDSTVFCRFYHFRRLRFNKHGLLREEGFLTPNKYDPEAIGLWLPLVKNAAGLDLDTAKYILANIGDHFCQLVISEKEAMVTVEPQRQVAWKRAVRGIREMCDVSTSKPLTSKCQNFFFFFFFADGVAETFSWLKCVKGQAHGPETLMPTQIIPGKALYDVGDIVHAVRAKWGIKANCPCANKQLKALSTKLALKEDAKQNLIPGEKSTLPQNNPVLSPLAVSTDSSVKPTPGNRQVSSVNASPLSWLADFTSENVNKENTDKLLLPILKNENKPLQSIPALAKPMAALQTFNSAILTPVSNNSTGSLRNLLNVSGGKTDGGPKSTPKILDDIFASLVQSRTVASVPKKPQGLTIKPTILGFDTPHYWLCDNRLLCLQDSNNENNWNVFRECWKQGQPVMVSGVHHKLNAELWKTESFRKEFGQQEVDLVNCRTNEIITGTTVGDFWDGFEDIASRLKSEEGEPMVLKLKDWPPGEDFRDMMPSRFDDLMNNIPLPEYTRRDGKLNLASRLPNYFVRPDLGPKMYNAYGLITAEDRKYGTTNLHLDVSDAANVMVYVGIPKGEANQEEEVLKTIQDGGSDELTMKRFIESREKPGALWHIYAAKDTEKIREFLKKVSEERGQGNPVDHDPIHDQSWYLDCTLRNRLHQEYGIQGWAIVQFLGDVVFIPAGAPHQVHNLYSCIKVAEDFVSPEHVRHCFWLTQEFRYLSNTHTNHEDKLQVKNVIYHAVKDAVAILRANESSLGKP</sequence>
<dbReference type="GO" id="GO:1990830">
    <property type="term" value="P:cellular response to leukemia inhibitory factor"/>
    <property type="evidence" value="ECO:0007669"/>
    <property type="project" value="Ensembl"/>
</dbReference>
<dbReference type="GO" id="GO:0050681">
    <property type="term" value="F:nuclear androgen receptor binding"/>
    <property type="evidence" value="ECO:0007669"/>
    <property type="project" value="Ensembl"/>
</dbReference>
<dbReference type="Gene3D" id="2.60.120.650">
    <property type="entry name" value="Cupin"/>
    <property type="match status" value="1"/>
</dbReference>
<keyword evidence="9" id="KW-0560">Oxidoreductase</keyword>
<comment type="similarity">
    <text evidence="14 16">Belongs to the JHDM2 histone demethylase family.</text>
</comment>
<dbReference type="InterPro" id="IPR003347">
    <property type="entry name" value="JmjC_dom"/>
</dbReference>
<feature type="region of interest" description="Disordered" evidence="17">
    <location>
        <begin position="346"/>
        <end position="374"/>
    </location>
</feature>
<dbReference type="Pfam" id="PF22988">
    <property type="entry name" value="PWWP_KDM3B"/>
    <property type="match status" value="1"/>
</dbReference>
<dbReference type="Pfam" id="PF22989">
    <property type="entry name" value="DUF7030"/>
    <property type="match status" value="1"/>
</dbReference>
<dbReference type="GO" id="GO:0045944">
    <property type="term" value="P:positive regulation of transcription by RNA polymerase II"/>
    <property type="evidence" value="ECO:0007669"/>
    <property type="project" value="Ensembl"/>
</dbReference>
<evidence type="ECO:0000256" key="13">
    <source>
        <dbReference type="ARBA" id="ARBA00023242"/>
    </source>
</evidence>
<feature type="domain" description="JmjC" evidence="18">
    <location>
        <begin position="1052"/>
        <end position="1275"/>
    </location>
</feature>
<evidence type="ECO:0000256" key="9">
    <source>
        <dbReference type="ARBA" id="ARBA00023002"/>
    </source>
</evidence>
<dbReference type="OMA" id="THDPPVK"/>
<comment type="domain">
    <text evidence="16">The JmjC domain and the C6-type zinc-finger are required for the demethylation activity.</text>
</comment>
<feature type="compositionally biased region" description="Polar residues" evidence="17">
    <location>
        <begin position="362"/>
        <end position="374"/>
    </location>
</feature>
<dbReference type="GO" id="GO:0031490">
    <property type="term" value="F:chromatin DNA binding"/>
    <property type="evidence" value="ECO:0007669"/>
    <property type="project" value="TreeGrafter"/>
</dbReference>
<keyword evidence="11" id="KW-0805">Transcription regulation</keyword>
<evidence type="ECO:0000256" key="12">
    <source>
        <dbReference type="ARBA" id="ARBA00023163"/>
    </source>
</evidence>
<dbReference type="PANTHER" id="PTHR12549">
    <property type="entry name" value="JMJC DOMAIN-CONTAINING HISTONE DEMETHYLATION PROTEIN"/>
    <property type="match status" value="1"/>
</dbReference>
<keyword evidence="4 16" id="KW-0479">Metal-binding</keyword>
<keyword evidence="6" id="KW-0862">Zinc</keyword>
<dbReference type="CDD" id="cd02208">
    <property type="entry name" value="cupin_RmlC-like"/>
    <property type="match status" value="1"/>
</dbReference>
<evidence type="ECO:0000256" key="15">
    <source>
        <dbReference type="ARBA" id="ARBA00047648"/>
    </source>
</evidence>
<evidence type="ECO:0000256" key="5">
    <source>
        <dbReference type="ARBA" id="ARBA00022771"/>
    </source>
</evidence>
<evidence type="ECO:0000256" key="4">
    <source>
        <dbReference type="ARBA" id="ARBA00022723"/>
    </source>
</evidence>
<evidence type="ECO:0000256" key="8">
    <source>
        <dbReference type="ARBA" id="ARBA00022964"/>
    </source>
</evidence>
<dbReference type="InterPro" id="IPR045109">
    <property type="entry name" value="LSDs-like"/>
</dbReference>
<evidence type="ECO:0000256" key="7">
    <source>
        <dbReference type="ARBA" id="ARBA00022853"/>
    </source>
</evidence>
<dbReference type="Pfam" id="PF22987">
    <property type="entry name" value="Tudor_KDM3B"/>
    <property type="match status" value="1"/>
</dbReference>
<dbReference type="FunFam" id="2.60.120.650:FF:000004">
    <property type="entry name" value="Putative lysine-specific demethylase 3B"/>
    <property type="match status" value="1"/>
</dbReference>
<dbReference type="GO" id="GO:0000118">
    <property type="term" value="C:histone deacetylase complex"/>
    <property type="evidence" value="ECO:0007669"/>
    <property type="project" value="UniProtKB-UniRule"/>
</dbReference>
<protein>
    <recommendedName>
        <fullName evidence="16">Lysine-specific demethylase</fullName>
        <ecNumber evidence="16">1.14.11.65</ecNumber>
    </recommendedName>
</protein>
<reference evidence="19" key="2">
    <citation type="submission" date="2025-09" db="UniProtKB">
        <authorList>
            <consortium name="Ensembl"/>
        </authorList>
    </citation>
    <scope>IDENTIFICATION</scope>
</reference>
<comment type="domain">
    <text evidence="16">Leu-Xaa-Xaa-Leu-Leu (LXXLL) motifs are known to mediate the association with nuclear receptors.</text>
</comment>